<accession>A0A8C7QJX6</accession>
<reference evidence="4" key="2">
    <citation type="submission" date="2025-08" db="UniProtKB">
        <authorList>
            <consortium name="Ensembl"/>
        </authorList>
    </citation>
    <scope>IDENTIFICATION</scope>
</reference>
<feature type="region of interest" description="Disordered" evidence="3">
    <location>
        <begin position="111"/>
        <end position="145"/>
    </location>
</feature>
<feature type="compositionally biased region" description="Low complexity" evidence="3">
    <location>
        <begin position="120"/>
        <end position="129"/>
    </location>
</feature>
<dbReference type="AlphaFoldDB" id="A0A8C7QJX6"/>
<feature type="compositionally biased region" description="Low complexity" evidence="3">
    <location>
        <begin position="294"/>
        <end position="308"/>
    </location>
</feature>
<comment type="similarity">
    <text evidence="2">Belongs to the vestigial family.</text>
</comment>
<dbReference type="Pfam" id="PF15245">
    <property type="entry name" value="VGLL4"/>
    <property type="match status" value="1"/>
</dbReference>
<dbReference type="PANTHER" id="PTHR17604">
    <property type="entry name" value="TRANSCRIPTION COFACTOR VESTIGIAL-LIKE PROTEIN 4"/>
    <property type="match status" value="1"/>
</dbReference>
<dbReference type="SMART" id="SM00711">
    <property type="entry name" value="TDU"/>
    <property type="match status" value="2"/>
</dbReference>
<dbReference type="Proteomes" id="UP000694395">
    <property type="component" value="Chromosome 11"/>
</dbReference>
<evidence type="ECO:0000256" key="3">
    <source>
        <dbReference type="SAM" id="MobiDB-lite"/>
    </source>
</evidence>
<dbReference type="GO" id="GO:0001223">
    <property type="term" value="F:transcription coactivator binding"/>
    <property type="evidence" value="ECO:0007669"/>
    <property type="project" value="TreeGrafter"/>
</dbReference>
<feature type="region of interest" description="Disordered" evidence="3">
    <location>
        <begin position="261"/>
        <end position="308"/>
    </location>
</feature>
<evidence type="ECO:0000256" key="1">
    <source>
        <dbReference type="ARBA" id="ARBA00002229"/>
    </source>
</evidence>
<evidence type="ECO:0000313" key="4">
    <source>
        <dbReference type="Ensembl" id="ENSOMYP00000038613.2"/>
    </source>
</evidence>
<gene>
    <name evidence="4" type="primary">LOC110535974</name>
</gene>
<proteinExistence type="inferred from homology"/>
<dbReference type="Ensembl" id="ENSOMYT00000042173.2">
    <property type="protein sequence ID" value="ENSOMYP00000038613.2"/>
    <property type="gene ID" value="ENSOMYG00000017938.2"/>
</dbReference>
<dbReference type="InterPro" id="IPR006627">
    <property type="entry name" value="TDU_repeat"/>
</dbReference>
<organism evidence="4 5">
    <name type="scientific">Oncorhynchus mykiss</name>
    <name type="common">Rainbow trout</name>
    <name type="synonym">Salmo gairdneri</name>
    <dbReference type="NCBI Taxonomy" id="8022"/>
    <lineage>
        <taxon>Eukaryota</taxon>
        <taxon>Metazoa</taxon>
        <taxon>Chordata</taxon>
        <taxon>Craniata</taxon>
        <taxon>Vertebrata</taxon>
        <taxon>Euteleostomi</taxon>
        <taxon>Actinopterygii</taxon>
        <taxon>Neopterygii</taxon>
        <taxon>Teleostei</taxon>
        <taxon>Protacanthopterygii</taxon>
        <taxon>Salmoniformes</taxon>
        <taxon>Salmonidae</taxon>
        <taxon>Salmoninae</taxon>
        <taxon>Oncorhynchus</taxon>
    </lineage>
</organism>
<dbReference type="GeneTree" id="ENSGT00390000003282"/>
<dbReference type="GO" id="GO:0045892">
    <property type="term" value="P:negative regulation of DNA-templated transcription"/>
    <property type="evidence" value="ECO:0007669"/>
    <property type="project" value="TreeGrafter"/>
</dbReference>
<evidence type="ECO:0000313" key="5">
    <source>
        <dbReference type="Proteomes" id="UP000694395"/>
    </source>
</evidence>
<name>A0A8C7QJX6_ONCMY</name>
<dbReference type="InterPro" id="IPR028184">
    <property type="entry name" value="VGLL4"/>
</dbReference>
<reference evidence="4" key="1">
    <citation type="submission" date="2020-07" db="EMBL/GenBank/DDBJ databases">
        <title>A long reads based de novo assembly of the rainbow trout Arlee double haploid line genome.</title>
        <authorList>
            <person name="Gao G."/>
            <person name="Palti Y."/>
        </authorList>
    </citation>
    <scope>NUCLEOTIDE SEQUENCE [LARGE SCALE GENOMIC DNA]</scope>
</reference>
<feature type="compositionally biased region" description="Low complexity" evidence="3">
    <location>
        <begin position="261"/>
        <end position="283"/>
    </location>
</feature>
<keyword evidence="5" id="KW-1185">Reference proteome</keyword>
<sequence>MAVANFQYITRMSSGFKVYILEGQPNQRSEDRFRHMANERVRVPQVHPVKRKHSFECGLTLEERFVKPPHDFITSSLTTTGFITPCPVCDSMFQCVVLCFRRERAQSRSNMRRPTVFSVPQSPTSSWSPTPSPTGHLPCHVYPTPPIDEPLDLIKKPRKEPERTEEKTKSTAAINQMRPSVITCVSSTRKPTCRSEVGSSSHSSTVLSKHSYDHVVEEHFKRSLGMDYQMASSRQLSISVSVDDHFAKALGEKWFQIKSKSSSCSSSTSSPPSSPSFTYSPSYGHSPNQAPKESPSTTTPTSSFWSVK</sequence>
<protein>
    <submittedName>
        <fullName evidence="4">Vestigial like 4 like</fullName>
    </submittedName>
</protein>
<dbReference type="PANTHER" id="PTHR17604:SF4">
    <property type="entry name" value="VESTIGIAL-LIKE 4 LIKE"/>
    <property type="match status" value="1"/>
</dbReference>
<evidence type="ECO:0000256" key="2">
    <source>
        <dbReference type="ARBA" id="ARBA00025784"/>
    </source>
</evidence>
<reference evidence="4" key="3">
    <citation type="submission" date="2025-09" db="UniProtKB">
        <authorList>
            <consortium name="Ensembl"/>
        </authorList>
    </citation>
    <scope>IDENTIFICATION</scope>
</reference>
<comment type="function">
    <text evidence="1">May act as a specific coactivator for the mammalian TEFs.</text>
</comment>